<dbReference type="PANTHER" id="PTHR12526">
    <property type="entry name" value="GLYCOSYLTRANSFERASE"/>
    <property type="match status" value="1"/>
</dbReference>
<evidence type="ECO:0000313" key="3">
    <source>
        <dbReference type="EMBL" id="UPK70748.1"/>
    </source>
</evidence>
<dbReference type="RefSeq" id="WP_247812912.1">
    <property type="nucleotide sequence ID" value="NZ_CP095855.1"/>
</dbReference>
<dbReference type="CDD" id="cd03808">
    <property type="entry name" value="GT4_CapM-like"/>
    <property type="match status" value="1"/>
</dbReference>
<proteinExistence type="predicted"/>
<evidence type="ECO:0000259" key="1">
    <source>
        <dbReference type="Pfam" id="PF00534"/>
    </source>
</evidence>
<feature type="domain" description="Glycosyltransferase subfamily 4-like N-terminal" evidence="2">
    <location>
        <begin position="2"/>
        <end position="125"/>
    </location>
</feature>
<reference evidence="3 4" key="1">
    <citation type="submission" date="2022-04" db="EMBL/GenBank/DDBJ databases">
        <title>The arsenic-methylating capacity of Chitinophaga filiformis YT5 during chitin decomposition.</title>
        <authorList>
            <person name="Chen G."/>
            <person name="Liang Y."/>
        </authorList>
    </citation>
    <scope>NUCLEOTIDE SEQUENCE [LARGE SCALE GENOMIC DNA]</scope>
    <source>
        <strain evidence="3 4">YT5</strain>
    </source>
</reference>
<accession>A0ABY4I6K7</accession>
<dbReference type="Gene3D" id="3.40.50.2000">
    <property type="entry name" value="Glycogen Phosphorylase B"/>
    <property type="match status" value="2"/>
</dbReference>
<name>A0ABY4I6K7_CHIFI</name>
<dbReference type="PANTHER" id="PTHR12526:SF638">
    <property type="entry name" value="SPORE COAT PROTEIN SA"/>
    <property type="match status" value="1"/>
</dbReference>
<protein>
    <submittedName>
        <fullName evidence="3">Glycosyltransferase family 4 protein</fullName>
    </submittedName>
</protein>
<dbReference type="EMBL" id="CP095855">
    <property type="protein sequence ID" value="UPK70748.1"/>
    <property type="molecule type" value="Genomic_DNA"/>
</dbReference>
<dbReference type="Pfam" id="PF13477">
    <property type="entry name" value="Glyco_trans_4_2"/>
    <property type="match status" value="1"/>
</dbReference>
<evidence type="ECO:0000313" key="4">
    <source>
        <dbReference type="Proteomes" id="UP000830198"/>
    </source>
</evidence>
<organism evidence="3 4">
    <name type="scientific">Chitinophaga filiformis</name>
    <name type="common">Myxococcus filiformis</name>
    <name type="synonym">Flexibacter filiformis</name>
    <dbReference type="NCBI Taxonomy" id="104663"/>
    <lineage>
        <taxon>Bacteria</taxon>
        <taxon>Pseudomonadati</taxon>
        <taxon>Bacteroidota</taxon>
        <taxon>Chitinophagia</taxon>
        <taxon>Chitinophagales</taxon>
        <taxon>Chitinophagaceae</taxon>
        <taxon>Chitinophaga</taxon>
    </lineage>
</organism>
<dbReference type="InterPro" id="IPR001296">
    <property type="entry name" value="Glyco_trans_1"/>
</dbReference>
<dbReference type="SUPFAM" id="SSF53756">
    <property type="entry name" value="UDP-Glycosyltransferase/glycogen phosphorylase"/>
    <property type="match status" value="1"/>
</dbReference>
<dbReference type="Pfam" id="PF00534">
    <property type="entry name" value="Glycos_transf_1"/>
    <property type="match status" value="1"/>
</dbReference>
<sequence length="354" mass="40250">MKDLQERGYNIIVAAPPDEYSDRLVAMGFRFIPLKKLNSKSYNPLNDYFLYRELYGILKEHRPSIVFNYTIKPNIYGVYAASRLKIPAFAVVTGLGYVFTHKNLISVAAQQLYKRILNKANEIWFLNADDQRTFIETKIVPEEQTFLLPGEGIDTAQFNNTTDTVRAAGQPTRFILVARMIYDKGVKEFVEASRILKNKGHKFESALLGFMDVVNPKAISRQQMNEWTEEGVVSYLGVTDNVSRFIEETDCVVLPSYYSEGIPRTLMEGASMKKVVITTNNVGCKEVVDDGITGFLCNKKDAADLAEKMERVINLAPHERREMGEKGREKMINSFDEKIIKAIYLKKIQAVQPS</sequence>
<feature type="domain" description="Glycosyl transferase family 1" evidence="1">
    <location>
        <begin position="169"/>
        <end position="329"/>
    </location>
</feature>
<keyword evidence="4" id="KW-1185">Reference proteome</keyword>
<dbReference type="InterPro" id="IPR028098">
    <property type="entry name" value="Glyco_trans_4-like_N"/>
</dbReference>
<evidence type="ECO:0000259" key="2">
    <source>
        <dbReference type="Pfam" id="PF13477"/>
    </source>
</evidence>
<dbReference type="Proteomes" id="UP000830198">
    <property type="component" value="Chromosome"/>
</dbReference>
<gene>
    <name evidence="3" type="ORF">MYF79_05480</name>
</gene>